<comment type="caution">
    <text evidence="3">The sequence shown here is derived from an EMBL/GenBank/DDBJ whole genome shotgun (WGS) entry which is preliminary data.</text>
</comment>
<feature type="compositionally biased region" description="Polar residues" evidence="1">
    <location>
        <begin position="768"/>
        <end position="777"/>
    </location>
</feature>
<organism evidence="3 4">
    <name type="scientific">Cyclotella cryptica</name>
    <dbReference type="NCBI Taxonomy" id="29204"/>
    <lineage>
        <taxon>Eukaryota</taxon>
        <taxon>Sar</taxon>
        <taxon>Stramenopiles</taxon>
        <taxon>Ochrophyta</taxon>
        <taxon>Bacillariophyta</taxon>
        <taxon>Coscinodiscophyceae</taxon>
        <taxon>Thalassiosirophycidae</taxon>
        <taxon>Stephanodiscales</taxon>
        <taxon>Stephanodiscaceae</taxon>
        <taxon>Cyclotella</taxon>
    </lineage>
</organism>
<feature type="compositionally biased region" description="Basic residues" evidence="1">
    <location>
        <begin position="841"/>
        <end position="851"/>
    </location>
</feature>
<feature type="compositionally biased region" description="Basic and acidic residues" evidence="1">
    <location>
        <begin position="927"/>
        <end position="950"/>
    </location>
</feature>
<keyword evidence="2" id="KW-0812">Transmembrane</keyword>
<accession>A0ABD3QK79</accession>
<evidence type="ECO:0000256" key="2">
    <source>
        <dbReference type="SAM" id="Phobius"/>
    </source>
</evidence>
<feature type="compositionally biased region" description="Low complexity" evidence="1">
    <location>
        <begin position="852"/>
        <end position="871"/>
    </location>
</feature>
<feature type="compositionally biased region" description="Basic residues" evidence="1">
    <location>
        <begin position="968"/>
        <end position="980"/>
    </location>
</feature>
<name>A0ABD3QK79_9STRA</name>
<feature type="transmembrane region" description="Helical" evidence="2">
    <location>
        <begin position="117"/>
        <end position="139"/>
    </location>
</feature>
<keyword evidence="4" id="KW-1185">Reference proteome</keyword>
<feature type="region of interest" description="Disordered" evidence="1">
    <location>
        <begin position="748"/>
        <end position="1025"/>
    </location>
</feature>
<feature type="transmembrane region" description="Helical" evidence="2">
    <location>
        <begin position="246"/>
        <end position="268"/>
    </location>
</feature>
<feature type="compositionally biased region" description="Low complexity" evidence="1">
    <location>
        <begin position="1003"/>
        <end position="1024"/>
    </location>
</feature>
<dbReference type="AlphaFoldDB" id="A0ABD3QK79"/>
<sequence>MTHRETDVCWFVLSVPKPTSSHDTATTPTERSYNSYNQATTCRHDAHLLKMNDSTLLLHDDKPSRPRRSSSDDQNDGFVNSQRRTMTASTSSCGRSLLGTGKRQPLPSIRSPLATHYLLTLTTAVLATVGFVLSLFAALSCDFLRVNLNDDGASSPSSAVNQFDGSTEETTTGTSGWYYNELLERQPDHTLSVGIFCPTSLMTQGGHSNSKVALSKAFLTTSLIMGAFLLSVTCAISTILPNHKRLWNIISFTAGLSFLCQLPVFFIIDSPPCNQVDFTCSLSGGSFGLFCSMVCYLILALLTQWNEAPDWKEEYELWRLIHTAQVDRVVALHDNDEELGIPCNTVKPCGMEHDTTKVAFSKQANHQNQSNVVPQPPIDVSPGVVKQREKRLARQTRMSETSNFVGKYINVETDPSTPSRGTSQANAISPITHVSMDESSAVETEEYEFSSKSEEITKEAQINYSDLINRELKKSIDLQKGIKERQLERQPEQQNLNVSEEVSHLSFPALLDFNDTDVNVKAFQETNFEATGSFDRVFHEDRQKGVRNDVNDEPKPPKAVAVEHARAVDDISVCKSERSVSTRPMRGLSAKQVNQSMKSIFRKIPGKEQHNKNRTTHDDKVEIEEKWMLEETSLGRSNSDELLFLVERHQTDCGSSVHSKKSKVTVLSWSSRCKSPEQRKGVKPGHTGAEASNATIVSPTPPQIHRATNSVVVSPCNEDREQFYDKMLPIPSPIISVEKLDSRGSINGSAIVSPEKDDPGVEMYPSDASLSTLSLPTGSDHYYTSESEDDRRSRSTRETGFQVMDGASNGTDSETESEMSLIIAGVQRINRKTCGKPTPLNKRRRRRKRSSRSGSISIGSEYSSHSGSLLDEVIDEEDELNESGEPVPSVIQASPMKCPTKKSKSPGMKSRSPKKKSKRNQDSASSDAEHSGYESGYAHHSDLSDNDSKKVGYRQLSETEESTSSRAARTRRNRLLSKRQIHIDPDSMPDGSDTVSDASGYKSPSHSHYSGNSSRESSVVQSQRKQMACDSVPLLSKTKLTEDGFVSSSQRGHISWQARNSRMSRLRLQRQSSDPIVRGHVEILACASEEGSI</sequence>
<feature type="region of interest" description="Disordered" evidence="1">
    <location>
        <begin position="56"/>
        <end position="101"/>
    </location>
</feature>
<proteinExistence type="predicted"/>
<dbReference type="Proteomes" id="UP001516023">
    <property type="component" value="Unassembled WGS sequence"/>
</dbReference>
<feature type="region of interest" description="Disordered" evidence="1">
    <location>
        <begin position="675"/>
        <end position="702"/>
    </location>
</feature>
<evidence type="ECO:0000313" key="4">
    <source>
        <dbReference type="Proteomes" id="UP001516023"/>
    </source>
</evidence>
<keyword evidence="2" id="KW-0472">Membrane</keyword>
<evidence type="ECO:0000313" key="3">
    <source>
        <dbReference type="EMBL" id="KAL3800817.1"/>
    </source>
</evidence>
<feature type="transmembrane region" description="Helical" evidence="2">
    <location>
        <begin position="217"/>
        <end position="240"/>
    </location>
</feature>
<dbReference type="EMBL" id="JABMIG020000030">
    <property type="protein sequence ID" value="KAL3800817.1"/>
    <property type="molecule type" value="Genomic_DNA"/>
</dbReference>
<gene>
    <name evidence="3" type="ORF">HJC23_001654</name>
</gene>
<feature type="compositionally biased region" description="Polar residues" evidence="1">
    <location>
        <begin position="77"/>
        <end position="94"/>
    </location>
</feature>
<evidence type="ECO:0000256" key="1">
    <source>
        <dbReference type="SAM" id="MobiDB-lite"/>
    </source>
</evidence>
<keyword evidence="2" id="KW-1133">Transmembrane helix</keyword>
<protein>
    <submittedName>
        <fullName evidence="3">Uncharacterized protein</fullName>
    </submittedName>
</protein>
<reference evidence="3 4" key="1">
    <citation type="journal article" date="2020" name="G3 (Bethesda)">
        <title>Improved Reference Genome for Cyclotella cryptica CCMP332, a Model for Cell Wall Morphogenesis, Salinity Adaptation, and Lipid Production in Diatoms (Bacillariophyta).</title>
        <authorList>
            <person name="Roberts W.R."/>
            <person name="Downey K.M."/>
            <person name="Ruck E.C."/>
            <person name="Traller J.C."/>
            <person name="Alverson A.J."/>
        </authorList>
    </citation>
    <scope>NUCLEOTIDE SEQUENCE [LARGE SCALE GENOMIC DNA]</scope>
    <source>
        <strain evidence="3 4">CCMP332</strain>
    </source>
</reference>
<feature type="compositionally biased region" description="Acidic residues" evidence="1">
    <location>
        <begin position="872"/>
        <end position="882"/>
    </location>
</feature>